<protein>
    <submittedName>
        <fullName evidence="1">Uncharacterized protein</fullName>
    </submittedName>
</protein>
<accession>A0A318HB08</accession>
<evidence type="ECO:0000313" key="2">
    <source>
        <dbReference type="Proteomes" id="UP000247781"/>
    </source>
</evidence>
<dbReference type="EMBL" id="QJJU01000020">
    <property type="protein sequence ID" value="PXX04374.1"/>
    <property type="molecule type" value="Genomic_DNA"/>
</dbReference>
<dbReference type="AlphaFoldDB" id="A0A318HB08"/>
<organism evidence="1 2">
    <name type="scientific">Mycolicibacterium moriokaense</name>
    <dbReference type="NCBI Taxonomy" id="39691"/>
    <lineage>
        <taxon>Bacteria</taxon>
        <taxon>Bacillati</taxon>
        <taxon>Actinomycetota</taxon>
        <taxon>Actinomycetes</taxon>
        <taxon>Mycobacteriales</taxon>
        <taxon>Mycobacteriaceae</taxon>
        <taxon>Mycolicibacterium</taxon>
    </lineage>
</organism>
<evidence type="ECO:0000313" key="1">
    <source>
        <dbReference type="EMBL" id="PXX04374.1"/>
    </source>
</evidence>
<sequence>MVRTLASRTKVNSAEVVDFRFTVQRIRLSEDVVDFRFNV</sequence>
<reference evidence="2" key="1">
    <citation type="submission" date="2018-05" db="EMBL/GenBank/DDBJ databases">
        <authorList>
            <person name="Deangelis K."/>
            <person name="Huntemann M."/>
            <person name="Clum A."/>
            <person name="Pillay M."/>
            <person name="Palaniappan K."/>
            <person name="Varghese N."/>
            <person name="Mikhailova N."/>
            <person name="Stamatis D."/>
            <person name="Reddy T."/>
            <person name="Daum C."/>
            <person name="Shapiro N."/>
            <person name="Ivanova N."/>
            <person name="Kyrpides N."/>
            <person name="Woyke T."/>
        </authorList>
    </citation>
    <scope>NUCLEOTIDE SEQUENCE [LARGE SCALE GENOMIC DNA]</scope>
    <source>
        <strain evidence="2">GAS496</strain>
    </source>
</reference>
<gene>
    <name evidence="1" type="ORF">C8E89_120113</name>
</gene>
<name>A0A318HB08_9MYCO</name>
<keyword evidence="2" id="KW-1185">Reference proteome</keyword>
<reference evidence="1 2" key="2">
    <citation type="submission" date="2018-06" db="EMBL/GenBank/DDBJ databases">
        <title>Sequencing of bacterial isolates from soil warming experiment in Harvard Forest, Massachusetts, USA.</title>
        <authorList>
            <person name="Deangelis K.PhD."/>
        </authorList>
    </citation>
    <scope>NUCLEOTIDE SEQUENCE [LARGE SCALE GENOMIC DNA]</scope>
    <source>
        <strain evidence="1 2">GAS496</strain>
    </source>
</reference>
<comment type="caution">
    <text evidence="1">The sequence shown here is derived from an EMBL/GenBank/DDBJ whole genome shotgun (WGS) entry which is preliminary data.</text>
</comment>
<proteinExistence type="predicted"/>
<dbReference type="Proteomes" id="UP000247781">
    <property type="component" value="Unassembled WGS sequence"/>
</dbReference>